<dbReference type="InterPro" id="IPR038375">
    <property type="entry name" value="NDUFAF7_sf"/>
</dbReference>
<dbReference type="Pfam" id="PF02636">
    <property type="entry name" value="Methyltransf_28"/>
    <property type="match status" value="1"/>
</dbReference>
<dbReference type="AlphaFoldDB" id="A0A2V3IF98"/>
<dbReference type="InterPro" id="IPR003788">
    <property type="entry name" value="NDUFAF7"/>
</dbReference>
<evidence type="ECO:0000256" key="3">
    <source>
        <dbReference type="ARBA" id="ARBA00022603"/>
    </source>
</evidence>
<comment type="catalytic activity">
    <reaction evidence="6 7">
        <text>L-arginyl-[protein] + 2 S-adenosyl-L-methionine = N(omega),N(omega)'-dimethyl-L-arginyl-[protein] + 2 S-adenosyl-L-homocysteine + 2 H(+)</text>
        <dbReference type="Rhea" id="RHEA:48108"/>
        <dbReference type="Rhea" id="RHEA-COMP:10532"/>
        <dbReference type="Rhea" id="RHEA-COMP:11992"/>
        <dbReference type="ChEBI" id="CHEBI:15378"/>
        <dbReference type="ChEBI" id="CHEBI:29965"/>
        <dbReference type="ChEBI" id="CHEBI:57856"/>
        <dbReference type="ChEBI" id="CHEBI:59789"/>
        <dbReference type="ChEBI" id="CHEBI:88221"/>
        <dbReference type="EC" id="2.1.1.320"/>
    </reaction>
</comment>
<comment type="caution">
    <text evidence="8">The sequence shown here is derived from an EMBL/GenBank/DDBJ whole genome shotgun (WGS) entry which is preliminary data.</text>
</comment>
<evidence type="ECO:0000256" key="1">
    <source>
        <dbReference type="ARBA" id="ARBA00004173"/>
    </source>
</evidence>
<gene>
    <name evidence="8" type="ORF">BWQ96_09531</name>
</gene>
<dbReference type="EMBL" id="NBIV01000261">
    <property type="protein sequence ID" value="PXF40769.1"/>
    <property type="molecule type" value="Genomic_DNA"/>
</dbReference>
<evidence type="ECO:0000256" key="7">
    <source>
        <dbReference type="RuleBase" id="RU364114"/>
    </source>
</evidence>
<keyword evidence="9" id="KW-1185">Reference proteome</keyword>
<dbReference type="InterPro" id="IPR029063">
    <property type="entry name" value="SAM-dependent_MTases_sf"/>
</dbReference>
<protein>
    <recommendedName>
        <fullName evidence="7">Protein arginine methyltransferase NDUFAF7</fullName>
        <ecNumber evidence="7">2.1.1.320</ecNumber>
    </recommendedName>
</protein>
<dbReference type="EC" id="2.1.1.320" evidence="7"/>
<evidence type="ECO:0000256" key="2">
    <source>
        <dbReference type="ARBA" id="ARBA00005891"/>
    </source>
</evidence>
<reference evidence="8 9" key="1">
    <citation type="journal article" date="2018" name="Mol. Biol. Evol.">
        <title>Analysis of the draft genome of the red seaweed Gracilariopsis chorda provides insights into genome size evolution in Rhodophyta.</title>
        <authorList>
            <person name="Lee J."/>
            <person name="Yang E.C."/>
            <person name="Graf L."/>
            <person name="Yang J.H."/>
            <person name="Qiu H."/>
            <person name="Zel Zion U."/>
            <person name="Chan C.X."/>
            <person name="Stephens T.G."/>
            <person name="Weber A.P.M."/>
            <person name="Boo G.H."/>
            <person name="Boo S.M."/>
            <person name="Kim K.M."/>
            <person name="Shin Y."/>
            <person name="Jung M."/>
            <person name="Lee S.J."/>
            <person name="Yim H.S."/>
            <person name="Lee J.H."/>
            <person name="Bhattacharya D."/>
            <person name="Yoon H.S."/>
        </authorList>
    </citation>
    <scope>NUCLEOTIDE SEQUENCE [LARGE SCALE GENOMIC DNA]</scope>
    <source>
        <strain evidence="8 9">SKKU-2015</strain>
        <tissue evidence="8">Whole body</tissue>
    </source>
</reference>
<evidence type="ECO:0000256" key="5">
    <source>
        <dbReference type="ARBA" id="ARBA00023128"/>
    </source>
</evidence>
<keyword evidence="5 7" id="KW-0496">Mitochondrion</keyword>
<dbReference type="Proteomes" id="UP000247409">
    <property type="component" value="Unassembled WGS sequence"/>
</dbReference>
<evidence type="ECO:0000256" key="6">
    <source>
        <dbReference type="ARBA" id="ARBA00048612"/>
    </source>
</evidence>
<evidence type="ECO:0000313" key="8">
    <source>
        <dbReference type="EMBL" id="PXF40769.1"/>
    </source>
</evidence>
<name>A0A2V3IF98_9FLOR</name>
<comment type="function">
    <text evidence="7">Arginine methyltransferase involved in the assembly or stability of mitochondrial NADH:ubiquinone oxidoreductase complex (complex I).</text>
</comment>
<dbReference type="SUPFAM" id="SSF53335">
    <property type="entry name" value="S-adenosyl-L-methionine-dependent methyltransferases"/>
    <property type="match status" value="1"/>
</dbReference>
<dbReference type="GO" id="GO:0035243">
    <property type="term" value="F:protein-arginine omega-N symmetric methyltransferase activity"/>
    <property type="evidence" value="ECO:0007669"/>
    <property type="project" value="UniProtKB-EC"/>
</dbReference>
<sequence length="405" mass="45515">MKRFLGSMPTPSAPVLFRDYIHEALYDPIRGYFSNKNPPLLQHPARIRFDRISSKSAYQDTVASTFLKTPGWMTPVELFSPYLSRAIANRIQRTAPDNGPLNVIEIGAGRGTLATDILRYWGDHPDLMERVNYVTVEISEVLAKIQKESLQEWILKGKAEVCNMNALEWFCPERLDLEGHCHVIATEVLDNMGHDLVRQGETLEQAEIHTSEDGLRSVQWSECTDNTILTTLGAYGVLDYAHSQQNWLSALRERFEHMLGENPNIWVPTASFLLLRAITSALPQAHLTITDFHSFPGALPGVNAPVVQSVRGGAAVVYDEVHSAPFGKADIMFPTDFHSLACGHESMMRDETQVSRLILKQSNFFQLFSSKEDVEASTCLDGYNPILHDFQNVSYFLVDFNAKPS</sequence>
<comment type="subcellular location">
    <subcellularLocation>
        <location evidence="1 7">Mitochondrion</location>
    </subcellularLocation>
</comment>
<dbReference type="GO" id="GO:0032259">
    <property type="term" value="P:methylation"/>
    <property type="evidence" value="ECO:0007669"/>
    <property type="project" value="UniProtKB-KW"/>
</dbReference>
<keyword evidence="4 7" id="KW-0808">Transferase</keyword>
<dbReference type="Gene3D" id="3.40.50.12710">
    <property type="match status" value="1"/>
</dbReference>
<dbReference type="PANTHER" id="PTHR12049:SF5">
    <property type="entry name" value="PROTEIN ARGININE METHYLTRANSFERASE NDUFAF7 HOMOLOG, MITOCHONDRIAL"/>
    <property type="match status" value="1"/>
</dbReference>
<organism evidence="8 9">
    <name type="scientific">Gracilariopsis chorda</name>
    <dbReference type="NCBI Taxonomy" id="448386"/>
    <lineage>
        <taxon>Eukaryota</taxon>
        <taxon>Rhodophyta</taxon>
        <taxon>Florideophyceae</taxon>
        <taxon>Rhodymeniophycidae</taxon>
        <taxon>Gracilariales</taxon>
        <taxon>Gracilariaceae</taxon>
        <taxon>Gracilariopsis</taxon>
    </lineage>
</organism>
<comment type="similarity">
    <text evidence="2 7">Belongs to the NDUFAF7 family.</text>
</comment>
<dbReference type="OrthoDB" id="17415at2759"/>
<evidence type="ECO:0000256" key="4">
    <source>
        <dbReference type="ARBA" id="ARBA00022679"/>
    </source>
</evidence>
<evidence type="ECO:0000313" key="9">
    <source>
        <dbReference type="Proteomes" id="UP000247409"/>
    </source>
</evidence>
<keyword evidence="3 7" id="KW-0489">Methyltransferase</keyword>
<dbReference type="GO" id="GO:0005739">
    <property type="term" value="C:mitochondrion"/>
    <property type="evidence" value="ECO:0007669"/>
    <property type="project" value="UniProtKB-SubCell"/>
</dbReference>
<dbReference type="STRING" id="448386.A0A2V3IF98"/>
<accession>A0A2V3IF98</accession>
<dbReference type="PANTHER" id="PTHR12049">
    <property type="entry name" value="PROTEIN ARGININE METHYLTRANSFERASE NDUFAF7, MITOCHONDRIAL"/>
    <property type="match status" value="1"/>
</dbReference>
<proteinExistence type="inferred from homology"/>